<dbReference type="InterPro" id="IPR029062">
    <property type="entry name" value="Class_I_gatase-like"/>
</dbReference>
<proteinExistence type="predicted"/>
<keyword evidence="2" id="KW-1185">Reference proteome</keyword>
<dbReference type="EMBL" id="JACXLC010000001">
    <property type="protein sequence ID" value="MBD2843315.1"/>
    <property type="molecule type" value="Genomic_DNA"/>
</dbReference>
<sequence length="113" mass="12522">MRDLLVLSGGHPYEREPFAQLLASLGDWNVTHLMHPEAEQAVAGGQAQDADAVLFYDMGGYTFADNWVTSRPPSEAYRRAIVDRFKAGRGAVAMHHALAGWADWPEWHEMLGG</sequence>
<comment type="caution">
    <text evidence="1">The sequence shown here is derived from an EMBL/GenBank/DDBJ whole genome shotgun (WGS) entry which is preliminary data.</text>
</comment>
<protein>
    <submittedName>
        <fullName evidence="1">ThuA domain-containing protein</fullName>
    </submittedName>
</protein>
<organism evidence="1 2">
    <name type="scientific">Erythrobacter rubeus</name>
    <dbReference type="NCBI Taxonomy" id="2760803"/>
    <lineage>
        <taxon>Bacteria</taxon>
        <taxon>Pseudomonadati</taxon>
        <taxon>Pseudomonadota</taxon>
        <taxon>Alphaproteobacteria</taxon>
        <taxon>Sphingomonadales</taxon>
        <taxon>Erythrobacteraceae</taxon>
        <taxon>Erythrobacter/Porphyrobacter group</taxon>
        <taxon>Erythrobacter</taxon>
    </lineage>
</organism>
<dbReference type="Proteomes" id="UP000635384">
    <property type="component" value="Unassembled WGS sequence"/>
</dbReference>
<accession>A0ABR8KUP9</accession>
<name>A0ABR8KUP9_9SPHN</name>
<reference evidence="1 2" key="1">
    <citation type="submission" date="2020-09" db="EMBL/GenBank/DDBJ databases">
        <authorList>
            <person name="Yoon J.-W."/>
        </authorList>
    </citation>
    <scope>NUCLEOTIDE SEQUENCE [LARGE SCALE GENOMIC DNA]</scope>
    <source>
        <strain evidence="1 2">KMU-140</strain>
    </source>
</reference>
<evidence type="ECO:0000313" key="1">
    <source>
        <dbReference type="EMBL" id="MBD2843315.1"/>
    </source>
</evidence>
<feature type="non-terminal residue" evidence="1">
    <location>
        <position position="113"/>
    </location>
</feature>
<dbReference type="Gene3D" id="3.40.50.880">
    <property type="match status" value="1"/>
</dbReference>
<evidence type="ECO:0000313" key="2">
    <source>
        <dbReference type="Proteomes" id="UP000635384"/>
    </source>
</evidence>
<gene>
    <name evidence="1" type="ORF">IB285_13725</name>
</gene>
<dbReference type="SUPFAM" id="SSF52317">
    <property type="entry name" value="Class I glutamine amidotransferase-like"/>
    <property type="match status" value="1"/>
</dbReference>